<evidence type="ECO:0000313" key="3">
    <source>
        <dbReference type="Proteomes" id="UP000618818"/>
    </source>
</evidence>
<protein>
    <recommendedName>
        <fullName evidence="4">AI-2E family transporter</fullName>
    </recommendedName>
</protein>
<organism evidence="2 3">
    <name type="scientific">Nocardioides cavernae</name>
    <dbReference type="NCBI Taxonomy" id="1921566"/>
    <lineage>
        <taxon>Bacteria</taxon>
        <taxon>Bacillati</taxon>
        <taxon>Actinomycetota</taxon>
        <taxon>Actinomycetes</taxon>
        <taxon>Propionibacteriales</taxon>
        <taxon>Nocardioidaceae</taxon>
        <taxon>Nocardioides</taxon>
    </lineage>
</organism>
<dbReference type="Proteomes" id="UP000618818">
    <property type="component" value="Unassembled WGS sequence"/>
</dbReference>
<keyword evidence="3" id="KW-1185">Reference proteome</keyword>
<reference evidence="2 3" key="1">
    <citation type="submission" date="2020-09" db="EMBL/GenBank/DDBJ databases">
        <title>novel species in genus Nocardioides.</title>
        <authorList>
            <person name="Zhang G."/>
        </authorList>
    </citation>
    <scope>NUCLEOTIDE SEQUENCE [LARGE SCALE GENOMIC DNA]</scope>
    <source>
        <strain evidence="2 3">KCTC 39551</strain>
    </source>
</reference>
<name>A0ABR8NIR6_9ACTN</name>
<comment type="caution">
    <text evidence="2">The sequence shown here is derived from an EMBL/GenBank/DDBJ whole genome shotgun (WGS) entry which is preliminary data.</text>
</comment>
<keyword evidence="1" id="KW-0472">Membrane</keyword>
<evidence type="ECO:0008006" key="4">
    <source>
        <dbReference type="Google" id="ProtNLM"/>
    </source>
</evidence>
<dbReference type="RefSeq" id="WP_191196167.1">
    <property type="nucleotide sequence ID" value="NZ_JACXYZ010000002.1"/>
</dbReference>
<evidence type="ECO:0000313" key="2">
    <source>
        <dbReference type="EMBL" id="MBD3926344.1"/>
    </source>
</evidence>
<sequence length="63" mass="6240">MSSQPSTTRVRAADAAATLAVLVVGASLLAMIAPLTSAFAVVLTAVLYIPMRRRAGGAGTPAG</sequence>
<keyword evidence="1" id="KW-1133">Transmembrane helix</keyword>
<gene>
    <name evidence="2" type="ORF">IEZ26_17090</name>
</gene>
<dbReference type="EMBL" id="JACXYZ010000002">
    <property type="protein sequence ID" value="MBD3926344.1"/>
    <property type="molecule type" value="Genomic_DNA"/>
</dbReference>
<keyword evidence="1" id="KW-0812">Transmembrane</keyword>
<evidence type="ECO:0000256" key="1">
    <source>
        <dbReference type="SAM" id="Phobius"/>
    </source>
</evidence>
<feature type="transmembrane region" description="Helical" evidence="1">
    <location>
        <begin position="20"/>
        <end position="49"/>
    </location>
</feature>
<proteinExistence type="predicted"/>
<accession>A0ABR8NIR6</accession>